<evidence type="ECO:0000313" key="2">
    <source>
        <dbReference type="Proteomes" id="UP000054874"/>
    </source>
</evidence>
<dbReference type="InterPro" id="IPR036162">
    <property type="entry name" value="Resolvase-like_N_sf"/>
</dbReference>
<proteinExistence type="predicted"/>
<comment type="caution">
    <text evidence="1">The sequence shown here is derived from an EMBL/GenBank/DDBJ whole genome shotgun (WGS) entry which is preliminary data.</text>
</comment>
<dbReference type="GO" id="GO:0003677">
    <property type="term" value="F:DNA binding"/>
    <property type="evidence" value="ECO:0007669"/>
    <property type="project" value="InterPro"/>
</dbReference>
<dbReference type="RefSeq" id="WP_058352309.1">
    <property type="nucleotide sequence ID" value="NZ_CABMMD010000128.1"/>
</dbReference>
<reference evidence="1 2" key="1">
    <citation type="submission" date="2015-11" db="EMBL/GenBank/DDBJ databases">
        <title>Butyribacter intestini gen. nov., sp. nov., a butyric acid-producing bacterium of the family Lachnospiraceae isolated from the human faeces.</title>
        <authorList>
            <person name="Zou Y."/>
            <person name="Xue W."/>
            <person name="Luo G."/>
            <person name="Lv M."/>
        </authorList>
    </citation>
    <scope>NUCLEOTIDE SEQUENCE [LARGE SCALE GENOMIC DNA]</scope>
    <source>
        <strain evidence="1 2">ACET-33324</strain>
    </source>
</reference>
<dbReference type="Proteomes" id="UP000054874">
    <property type="component" value="Unassembled WGS sequence"/>
</dbReference>
<sequence length="74" mass="8244">MIYGYGRVSTKGQAKDGNSLEAQERLLKEHGAEVIYMDSFTGMFFAEVKCRLLQNAMYVGCCKIDLGGYTPKPL</sequence>
<dbReference type="SUPFAM" id="SSF53041">
    <property type="entry name" value="Resolvase-like"/>
    <property type="match status" value="1"/>
</dbReference>
<dbReference type="AlphaFoldDB" id="A0A0V8QGW4"/>
<gene>
    <name evidence="1" type="ORF">ASU35_18160</name>
</gene>
<evidence type="ECO:0000313" key="1">
    <source>
        <dbReference type="EMBL" id="KSV59462.1"/>
    </source>
</evidence>
<name>A0A0V8QGW4_9FIRM</name>
<dbReference type="GO" id="GO:0000150">
    <property type="term" value="F:DNA strand exchange activity"/>
    <property type="evidence" value="ECO:0007669"/>
    <property type="project" value="InterPro"/>
</dbReference>
<keyword evidence="2" id="KW-1185">Reference proteome</keyword>
<protein>
    <recommendedName>
        <fullName evidence="3">Resolvase/invertase-type recombinase catalytic domain-containing protein</fullName>
    </recommendedName>
</protein>
<evidence type="ECO:0008006" key="3">
    <source>
        <dbReference type="Google" id="ProtNLM"/>
    </source>
</evidence>
<organism evidence="1 2">
    <name type="scientific">Acetivibrio ethanolgignens</name>
    <dbReference type="NCBI Taxonomy" id="290052"/>
    <lineage>
        <taxon>Bacteria</taxon>
        <taxon>Bacillati</taxon>
        <taxon>Bacillota</taxon>
        <taxon>Clostridia</taxon>
        <taxon>Eubacteriales</taxon>
        <taxon>Oscillospiraceae</taxon>
        <taxon>Acetivibrio</taxon>
    </lineage>
</organism>
<dbReference type="EMBL" id="LNAM01000128">
    <property type="protein sequence ID" value="KSV59462.1"/>
    <property type="molecule type" value="Genomic_DNA"/>
</dbReference>
<accession>A0A0V8QGW4</accession>
<dbReference type="Gene3D" id="3.40.50.1390">
    <property type="entry name" value="Resolvase, N-terminal catalytic domain"/>
    <property type="match status" value="1"/>
</dbReference>